<keyword evidence="3" id="KW-1185">Reference proteome</keyword>
<gene>
    <name evidence="2" type="ORF">VTJ49DRAFT_6071</name>
</gene>
<feature type="transmembrane region" description="Helical" evidence="1">
    <location>
        <begin position="103"/>
        <end position="123"/>
    </location>
</feature>
<dbReference type="Proteomes" id="UP001583172">
    <property type="component" value="Unassembled WGS sequence"/>
</dbReference>
<evidence type="ECO:0000256" key="1">
    <source>
        <dbReference type="SAM" id="Phobius"/>
    </source>
</evidence>
<keyword evidence="1" id="KW-1133">Transmembrane helix</keyword>
<name>A0ABR3VJU5_HUMIN</name>
<proteinExistence type="predicted"/>
<keyword evidence="1" id="KW-0812">Transmembrane</keyword>
<feature type="transmembrane region" description="Helical" evidence="1">
    <location>
        <begin position="35"/>
        <end position="60"/>
    </location>
</feature>
<dbReference type="EMBL" id="JAZGSY010000054">
    <property type="protein sequence ID" value="KAL1842089.1"/>
    <property type="molecule type" value="Genomic_DNA"/>
</dbReference>
<comment type="caution">
    <text evidence="2">The sequence shown here is derived from an EMBL/GenBank/DDBJ whole genome shotgun (WGS) entry which is preliminary data.</text>
</comment>
<reference evidence="2 3" key="1">
    <citation type="journal article" date="2024" name="Commun. Biol.">
        <title>Comparative genomic analysis of thermophilic fungi reveals convergent evolutionary adaptations and gene losses.</title>
        <authorList>
            <person name="Steindorff A.S."/>
            <person name="Aguilar-Pontes M.V."/>
            <person name="Robinson A.J."/>
            <person name="Andreopoulos B."/>
            <person name="LaButti K."/>
            <person name="Kuo A."/>
            <person name="Mondo S."/>
            <person name="Riley R."/>
            <person name="Otillar R."/>
            <person name="Haridas S."/>
            <person name="Lipzen A."/>
            <person name="Grimwood J."/>
            <person name="Schmutz J."/>
            <person name="Clum A."/>
            <person name="Reid I.D."/>
            <person name="Moisan M.C."/>
            <person name="Butler G."/>
            <person name="Nguyen T.T.M."/>
            <person name="Dewar K."/>
            <person name="Conant G."/>
            <person name="Drula E."/>
            <person name="Henrissat B."/>
            <person name="Hansel C."/>
            <person name="Singer S."/>
            <person name="Hutchinson M.I."/>
            <person name="de Vries R.P."/>
            <person name="Natvig D.O."/>
            <person name="Powell A.J."/>
            <person name="Tsang A."/>
            <person name="Grigoriev I.V."/>
        </authorList>
    </citation>
    <scope>NUCLEOTIDE SEQUENCE [LARGE SCALE GENOMIC DNA]</scope>
    <source>
        <strain evidence="2 3">CBS 620.91</strain>
    </source>
</reference>
<sequence>MPLIPVSTDAIHISMTVPSSAPPPGLPDMSSRGPIGTVTVAGVVFAVACQAASAGMSFGVTSGTGRQEMHGWMVKRRCEGIPARWKTASASCTPKVRISARRVALIMTATMATATITAAAVTASGSQRDTTYYIVKP</sequence>
<evidence type="ECO:0000313" key="3">
    <source>
        <dbReference type="Proteomes" id="UP001583172"/>
    </source>
</evidence>
<protein>
    <submittedName>
        <fullName evidence="2">Uncharacterized protein</fullName>
    </submittedName>
</protein>
<evidence type="ECO:0000313" key="2">
    <source>
        <dbReference type="EMBL" id="KAL1842089.1"/>
    </source>
</evidence>
<organism evidence="2 3">
    <name type="scientific">Humicola insolens</name>
    <name type="common">Soft-rot fungus</name>
    <dbReference type="NCBI Taxonomy" id="85995"/>
    <lineage>
        <taxon>Eukaryota</taxon>
        <taxon>Fungi</taxon>
        <taxon>Dikarya</taxon>
        <taxon>Ascomycota</taxon>
        <taxon>Pezizomycotina</taxon>
        <taxon>Sordariomycetes</taxon>
        <taxon>Sordariomycetidae</taxon>
        <taxon>Sordariales</taxon>
        <taxon>Chaetomiaceae</taxon>
        <taxon>Mycothermus</taxon>
    </lineage>
</organism>
<keyword evidence="1" id="KW-0472">Membrane</keyword>
<accession>A0ABR3VJU5</accession>